<evidence type="ECO:0000313" key="5">
    <source>
        <dbReference type="Proteomes" id="UP000318661"/>
    </source>
</evidence>
<evidence type="ECO:0000259" key="3">
    <source>
        <dbReference type="PROSITE" id="PS51186"/>
    </source>
</evidence>
<evidence type="ECO:0000313" key="4">
    <source>
        <dbReference type="EMBL" id="TMJ07262.1"/>
    </source>
</evidence>
<dbReference type="CDD" id="cd04301">
    <property type="entry name" value="NAT_SF"/>
    <property type="match status" value="2"/>
</dbReference>
<organism evidence="4 5">
    <name type="scientific">Candidatus Segetimicrobium genomatis</name>
    <dbReference type="NCBI Taxonomy" id="2569760"/>
    <lineage>
        <taxon>Bacteria</taxon>
        <taxon>Bacillati</taxon>
        <taxon>Candidatus Sysuimicrobiota</taxon>
        <taxon>Candidatus Sysuimicrobiia</taxon>
        <taxon>Candidatus Sysuimicrobiales</taxon>
        <taxon>Candidatus Segetimicrobiaceae</taxon>
        <taxon>Candidatus Segetimicrobium</taxon>
    </lineage>
</organism>
<keyword evidence="1 4" id="KW-0808">Transferase</keyword>
<dbReference type="EMBL" id="VBAJ01000188">
    <property type="protein sequence ID" value="TMJ07262.1"/>
    <property type="molecule type" value="Genomic_DNA"/>
</dbReference>
<dbReference type="SUPFAM" id="SSF55729">
    <property type="entry name" value="Acyl-CoA N-acyltransferases (Nat)"/>
    <property type="match status" value="2"/>
</dbReference>
<dbReference type="GO" id="GO:0016747">
    <property type="term" value="F:acyltransferase activity, transferring groups other than amino-acyl groups"/>
    <property type="evidence" value="ECO:0007669"/>
    <property type="project" value="InterPro"/>
</dbReference>
<dbReference type="InterPro" id="IPR000182">
    <property type="entry name" value="GNAT_dom"/>
</dbReference>
<accession>A0A537LH43</accession>
<sequence>MDHVSQEPGGIAVQTAAGVILRPLEDRDFAAIARIVSLTSGRPFGEAEMRDQVREFEPERFDHGWLIAEHPDNRVVGYAWYHQIAWSFHPAKYAIRLAVHPDWQRRGIGRRLMDRVLDLLLGRGAQRIKANAREDWVRSIAFLRRYGFVERARSFESRLQVARCDLARFAGYATRVAQAGIVLTTLEEELRRNPDCLPVLYQLHCTLDVDAPRDDPEPPTPLTYETFLAISVRSPLALPDAYFLAKIGEMYVGESMLKRAASDPGWLHQELTGVVSGFRGLGIATALKLRTIEYAQRGGYREIQTRNSDRNGPMLAINAKLGFVRQPAWLEFQKETSAIPANKESDA</sequence>
<gene>
    <name evidence="4" type="ORF">E6G99_07390</name>
</gene>
<protein>
    <submittedName>
        <fullName evidence="4">GNAT family N-acetyltransferase</fullName>
    </submittedName>
</protein>
<dbReference type="InterPro" id="IPR050832">
    <property type="entry name" value="Bact_Acetyltransf"/>
</dbReference>
<dbReference type="AlphaFoldDB" id="A0A537LH43"/>
<dbReference type="Gene3D" id="3.40.630.30">
    <property type="match status" value="1"/>
</dbReference>
<name>A0A537LH43_9BACT</name>
<evidence type="ECO:0000256" key="1">
    <source>
        <dbReference type="ARBA" id="ARBA00022679"/>
    </source>
</evidence>
<dbReference type="Proteomes" id="UP000318661">
    <property type="component" value="Unassembled WGS sequence"/>
</dbReference>
<dbReference type="PROSITE" id="PS51186">
    <property type="entry name" value="GNAT"/>
    <property type="match status" value="2"/>
</dbReference>
<dbReference type="InterPro" id="IPR016181">
    <property type="entry name" value="Acyl_CoA_acyltransferase"/>
</dbReference>
<keyword evidence="2" id="KW-0012">Acyltransferase</keyword>
<reference evidence="4 5" key="1">
    <citation type="journal article" date="2019" name="Nat. Microbiol.">
        <title>Mediterranean grassland soil C-N compound turnover is dependent on rainfall and depth, and is mediated by genomically divergent microorganisms.</title>
        <authorList>
            <person name="Diamond S."/>
            <person name="Andeer P.F."/>
            <person name="Li Z."/>
            <person name="Crits-Christoph A."/>
            <person name="Burstein D."/>
            <person name="Anantharaman K."/>
            <person name="Lane K.R."/>
            <person name="Thomas B.C."/>
            <person name="Pan C."/>
            <person name="Northen T.R."/>
            <person name="Banfield J.F."/>
        </authorList>
    </citation>
    <scope>NUCLEOTIDE SEQUENCE [LARGE SCALE GENOMIC DNA]</scope>
    <source>
        <strain evidence="4">NP_2</strain>
    </source>
</reference>
<proteinExistence type="predicted"/>
<comment type="caution">
    <text evidence="4">The sequence shown here is derived from an EMBL/GenBank/DDBJ whole genome shotgun (WGS) entry which is preliminary data.</text>
</comment>
<evidence type="ECO:0000256" key="2">
    <source>
        <dbReference type="ARBA" id="ARBA00023315"/>
    </source>
</evidence>
<dbReference type="Pfam" id="PF00583">
    <property type="entry name" value="Acetyltransf_1"/>
    <property type="match status" value="1"/>
</dbReference>
<dbReference type="PANTHER" id="PTHR43877">
    <property type="entry name" value="AMINOALKYLPHOSPHONATE N-ACETYLTRANSFERASE-RELATED-RELATED"/>
    <property type="match status" value="1"/>
</dbReference>
<feature type="domain" description="N-acetyltransferase" evidence="3">
    <location>
        <begin position="188"/>
        <end position="346"/>
    </location>
</feature>
<dbReference type="PANTHER" id="PTHR43877:SF6">
    <property type="entry name" value="GCN5-RELATED N-ACETYLTRANSFERASE"/>
    <property type="match status" value="1"/>
</dbReference>
<feature type="domain" description="N-acetyltransferase" evidence="3">
    <location>
        <begin position="19"/>
        <end position="167"/>
    </location>
</feature>